<feature type="region of interest" description="Disordered" evidence="1">
    <location>
        <begin position="24"/>
        <end position="49"/>
    </location>
</feature>
<dbReference type="AlphaFoldDB" id="A0AAV1CUF1"/>
<keyword evidence="2" id="KW-1133">Transmembrane helix</keyword>
<keyword evidence="4" id="KW-1185">Reference proteome</keyword>
<organism evidence="3 4">
    <name type="scientific">Oldenlandia corymbosa var. corymbosa</name>
    <dbReference type="NCBI Taxonomy" id="529605"/>
    <lineage>
        <taxon>Eukaryota</taxon>
        <taxon>Viridiplantae</taxon>
        <taxon>Streptophyta</taxon>
        <taxon>Embryophyta</taxon>
        <taxon>Tracheophyta</taxon>
        <taxon>Spermatophyta</taxon>
        <taxon>Magnoliopsida</taxon>
        <taxon>eudicotyledons</taxon>
        <taxon>Gunneridae</taxon>
        <taxon>Pentapetalae</taxon>
        <taxon>asterids</taxon>
        <taxon>lamiids</taxon>
        <taxon>Gentianales</taxon>
        <taxon>Rubiaceae</taxon>
        <taxon>Rubioideae</taxon>
        <taxon>Spermacoceae</taxon>
        <taxon>Hedyotis-Oldenlandia complex</taxon>
        <taxon>Oldenlandia</taxon>
    </lineage>
</organism>
<feature type="compositionally biased region" description="Basic and acidic residues" evidence="1">
    <location>
        <begin position="311"/>
        <end position="323"/>
    </location>
</feature>
<feature type="region of interest" description="Disordered" evidence="1">
    <location>
        <begin position="311"/>
        <end position="342"/>
    </location>
</feature>
<sequence>MAASRPPDENGQKLLSFAQILNGSKTNPRNIFNHSGKTQSKAPSIKSQPSVYKGEPAFLLTEEEDETLAAPFKLSLVGKFSKGSRKWISCGNNFRKLDSKVVGDVNWAKNQREKREKEEKGRYELQDDQALETITTVENEKLEQLEGIVESEAETDSEQEEVTIADASISDTNTTAAGYRRTDDTTIGLCSNSGDYEKNARIVASYGEDLKKLKLGRPRGSKKKQQVQQTETLVQLQFIEGKGEEGNNEGRRGGVWKKVQLKFETLGEIDMAANVILLWQLLSSGGALYPSVKLWKPRNSKTAQKAVIKAQKEAEKKLKDREKRAKKKAGLSGDVPEDEEQTESCYYDAGDAEKAEATVVLQHHQRDKEMKENPMRHKVVRFRDSDALPRAILKHKKAATLDHLLILKKSNYTASAALVLVLLIVVGYYHYMVSASG</sequence>
<keyword evidence="2" id="KW-0472">Membrane</keyword>
<evidence type="ECO:0000313" key="4">
    <source>
        <dbReference type="Proteomes" id="UP001161247"/>
    </source>
</evidence>
<reference evidence="3" key="1">
    <citation type="submission" date="2023-03" db="EMBL/GenBank/DDBJ databases">
        <authorList>
            <person name="Julca I."/>
        </authorList>
    </citation>
    <scope>NUCLEOTIDE SEQUENCE</scope>
</reference>
<protein>
    <submittedName>
        <fullName evidence="3">OLC1v1035745C1</fullName>
    </submittedName>
</protein>
<keyword evidence="2" id="KW-0812">Transmembrane</keyword>
<accession>A0AAV1CUF1</accession>
<gene>
    <name evidence="3" type="ORF">OLC1_LOCUS9097</name>
</gene>
<dbReference type="EMBL" id="OX459120">
    <property type="protein sequence ID" value="CAI9099001.1"/>
    <property type="molecule type" value="Genomic_DNA"/>
</dbReference>
<name>A0AAV1CUF1_OLDCO</name>
<evidence type="ECO:0000256" key="1">
    <source>
        <dbReference type="SAM" id="MobiDB-lite"/>
    </source>
</evidence>
<evidence type="ECO:0000256" key="2">
    <source>
        <dbReference type="SAM" id="Phobius"/>
    </source>
</evidence>
<feature type="transmembrane region" description="Helical" evidence="2">
    <location>
        <begin position="412"/>
        <end position="431"/>
    </location>
</feature>
<proteinExistence type="predicted"/>
<dbReference type="Proteomes" id="UP001161247">
    <property type="component" value="Chromosome 3"/>
</dbReference>
<evidence type="ECO:0000313" key="3">
    <source>
        <dbReference type="EMBL" id="CAI9099001.1"/>
    </source>
</evidence>